<dbReference type="GO" id="GO:0020037">
    <property type="term" value="F:heme binding"/>
    <property type="evidence" value="ECO:0007669"/>
    <property type="project" value="InterPro"/>
</dbReference>
<dbReference type="SUPFAM" id="SSF48264">
    <property type="entry name" value="Cytochrome P450"/>
    <property type="match status" value="1"/>
</dbReference>
<evidence type="ECO:0000313" key="4">
    <source>
        <dbReference type="Proteomes" id="UP000075714"/>
    </source>
</evidence>
<comment type="caution">
    <text evidence="3">The sequence shown here is derived from an EMBL/GenBank/DDBJ whole genome shotgun (WGS) entry which is preliminary data.</text>
</comment>
<keyword evidence="4" id="KW-1185">Reference proteome</keyword>
<evidence type="ECO:0000313" key="3">
    <source>
        <dbReference type="EMBL" id="KXZ55232.1"/>
    </source>
</evidence>
<dbReference type="Proteomes" id="UP000075714">
    <property type="component" value="Unassembled WGS sequence"/>
</dbReference>
<organism evidence="3 4">
    <name type="scientific">Gonium pectorale</name>
    <name type="common">Green alga</name>
    <dbReference type="NCBI Taxonomy" id="33097"/>
    <lineage>
        <taxon>Eukaryota</taxon>
        <taxon>Viridiplantae</taxon>
        <taxon>Chlorophyta</taxon>
        <taxon>core chlorophytes</taxon>
        <taxon>Chlorophyceae</taxon>
        <taxon>CS clade</taxon>
        <taxon>Chlamydomonadales</taxon>
        <taxon>Volvocaceae</taxon>
        <taxon>Gonium</taxon>
    </lineage>
</organism>
<feature type="compositionally biased region" description="Low complexity" evidence="2">
    <location>
        <begin position="11"/>
        <end position="27"/>
    </location>
</feature>
<comment type="similarity">
    <text evidence="1">Belongs to the cytochrome P450 family.</text>
</comment>
<gene>
    <name evidence="3" type="ORF">GPECTOR_3g373</name>
</gene>
<feature type="compositionally biased region" description="Pro residues" evidence="2">
    <location>
        <begin position="85"/>
        <end position="95"/>
    </location>
</feature>
<feature type="region of interest" description="Disordered" evidence="2">
    <location>
        <begin position="79"/>
        <end position="98"/>
    </location>
</feature>
<evidence type="ECO:0000256" key="2">
    <source>
        <dbReference type="SAM" id="MobiDB-lite"/>
    </source>
</evidence>
<dbReference type="GO" id="GO:0016705">
    <property type="term" value="F:oxidoreductase activity, acting on paired donors, with incorporation or reduction of molecular oxygen"/>
    <property type="evidence" value="ECO:0007669"/>
    <property type="project" value="InterPro"/>
</dbReference>
<dbReference type="Gene3D" id="1.10.630.10">
    <property type="entry name" value="Cytochrome P450"/>
    <property type="match status" value="1"/>
</dbReference>
<dbReference type="GO" id="GO:0005506">
    <property type="term" value="F:iron ion binding"/>
    <property type="evidence" value="ECO:0007669"/>
    <property type="project" value="InterPro"/>
</dbReference>
<dbReference type="InterPro" id="IPR050121">
    <property type="entry name" value="Cytochrome_P450_monoxygenase"/>
</dbReference>
<feature type="region of interest" description="Disordered" evidence="2">
    <location>
        <begin position="1"/>
        <end position="36"/>
    </location>
</feature>
<reference evidence="4" key="1">
    <citation type="journal article" date="2016" name="Nat. Commun.">
        <title>The Gonium pectorale genome demonstrates co-option of cell cycle regulation during the evolution of multicellularity.</title>
        <authorList>
            <person name="Hanschen E.R."/>
            <person name="Marriage T.N."/>
            <person name="Ferris P.J."/>
            <person name="Hamaji T."/>
            <person name="Toyoda A."/>
            <person name="Fujiyama A."/>
            <person name="Neme R."/>
            <person name="Noguchi H."/>
            <person name="Minakuchi Y."/>
            <person name="Suzuki M."/>
            <person name="Kawai-Toyooka H."/>
            <person name="Smith D.R."/>
            <person name="Sparks H."/>
            <person name="Anderson J."/>
            <person name="Bakaric R."/>
            <person name="Luria V."/>
            <person name="Karger A."/>
            <person name="Kirschner M.W."/>
            <person name="Durand P.M."/>
            <person name="Michod R.E."/>
            <person name="Nozaki H."/>
            <person name="Olson B.J."/>
        </authorList>
    </citation>
    <scope>NUCLEOTIDE SEQUENCE [LARGE SCALE GENOMIC DNA]</scope>
    <source>
        <strain evidence="4">NIES-2863</strain>
    </source>
</reference>
<evidence type="ECO:0008006" key="5">
    <source>
        <dbReference type="Google" id="ProtNLM"/>
    </source>
</evidence>
<dbReference type="PANTHER" id="PTHR24305:SF166">
    <property type="entry name" value="CYTOCHROME P450 12A4, MITOCHONDRIAL-RELATED"/>
    <property type="match status" value="1"/>
</dbReference>
<dbReference type="PANTHER" id="PTHR24305">
    <property type="entry name" value="CYTOCHROME P450"/>
    <property type="match status" value="1"/>
</dbReference>
<dbReference type="Pfam" id="PF00067">
    <property type="entry name" value="p450"/>
    <property type="match status" value="1"/>
</dbReference>
<name>A0A150GZT3_GONPE</name>
<dbReference type="AlphaFoldDB" id="A0A150GZT3"/>
<dbReference type="OrthoDB" id="1470350at2759"/>
<evidence type="ECO:0000256" key="1">
    <source>
        <dbReference type="ARBA" id="ARBA00010617"/>
    </source>
</evidence>
<dbReference type="InterPro" id="IPR036396">
    <property type="entry name" value="Cyt_P450_sf"/>
</dbReference>
<dbReference type="EMBL" id="LSYV01000004">
    <property type="protein sequence ID" value="KXZ55232.1"/>
    <property type="molecule type" value="Genomic_DNA"/>
</dbReference>
<accession>A0A150GZT3</accession>
<dbReference type="STRING" id="33097.A0A150GZT3"/>
<dbReference type="GO" id="GO:0004497">
    <property type="term" value="F:monooxygenase activity"/>
    <property type="evidence" value="ECO:0007669"/>
    <property type="project" value="InterPro"/>
</dbReference>
<dbReference type="InterPro" id="IPR001128">
    <property type="entry name" value="Cyt_P450"/>
</dbReference>
<sequence>MAILFRPATRPGPSGSPPASSTAPSTGSGFGSFGGLGGGSGDSGDLRLELWLSLLQASAAQLTAVGSAAAAAASGAAERLQRLSSPPPPAFPAGPPGDATLSLLTDPLAFLTTSTARYGKVVGLLLGGERVVLVSGQEEARAVLIEQAGTTYVKEGTAFFPGSSLAGNGLLVSDGPVWQRQRRLANPAFRRTAVEAYGSAMVAATHDMLDNVWASGRGA</sequence>
<proteinExistence type="inferred from homology"/>
<protein>
    <recommendedName>
        <fullName evidence="5">Cytochrome P450</fullName>
    </recommendedName>
</protein>